<evidence type="ECO:0000256" key="1">
    <source>
        <dbReference type="SAM" id="MobiDB-lite"/>
    </source>
</evidence>
<accession>A0A2U3Q704</accession>
<reference evidence="2 3" key="1">
    <citation type="submission" date="2018-03" db="EMBL/GenBank/DDBJ databases">
        <authorList>
            <person name="Gully D."/>
        </authorList>
    </citation>
    <scope>NUCLEOTIDE SEQUENCE [LARGE SCALE GENOMIC DNA]</scope>
    <source>
        <strain evidence="2">ORS3257</strain>
    </source>
</reference>
<dbReference type="KEGG" id="bvz:BRAD3257_6328"/>
<sequence>MPRQSLVEGKRDARQVLRDEYRKWKIRFQPPNDVNECRNAPCGGHDGDRSETGTTTDCADWDRDHMSQMTYL</sequence>
<protein>
    <submittedName>
        <fullName evidence="2">Uncharacterized protein</fullName>
    </submittedName>
</protein>
<feature type="region of interest" description="Disordered" evidence="1">
    <location>
        <begin position="35"/>
        <end position="56"/>
    </location>
</feature>
<proteinExistence type="predicted"/>
<dbReference type="EMBL" id="LS398110">
    <property type="protein sequence ID" value="SPP97225.1"/>
    <property type="molecule type" value="Genomic_DNA"/>
</dbReference>
<evidence type="ECO:0000313" key="2">
    <source>
        <dbReference type="EMBL" id="SPP97225.1"/>
    </source>
</evidence>
<dbReference type="AlphaFoldDB" id="A0A2U3Q704"/>
<dbReference type="Proteomes" id="UP000246085">
    <property type="component" value="Chromosome BRAD3257"/>
</dbReference>
<organism evidence="2 3">
    <name type="scientific">Bradyrhizobium vignae</name>
    <dbReference type="NCBI Taxonomy" id="1549949"/>
    <lineage>
        <taxon>Bacteria</taxon>
        <taxon>Pseudomonadati</taxon>
        <taxon>Pseudomonadota</taxon>
        <taxon>Alphaproteobacteria</taxon>
        <taxon>Hyphomicrobiales</taxon>
        <taxon>Nitrobacteraceae</taxon>
        <taxon>Bradyrhizobium</taxon>
    </lineage>
</organism>
<evidence type="ECO:0000313" key="3">
    <source>
        <dbReference type="Proteomes" id="UP000246085"/>
    </source>
</evidence>
<gene>
    <name evidence="2" type="ORF">BRAD3257_6328</name>
</gene>
<name>A0A2U3Q704_9BRAD</name>